<feature type="transmembrane region" description="Helical" evidence="1">
    <location>
        <begin position="190"/>
        <end position="210"/>
    </location>
</feature>
<feature type="transmembrane region" description="Helical" evidence="1">
    <location>
        <begin position="149"/>
        <end position="170"/>
    </location>
</feature>
<accession>J3P0V4</accession>
<feature type="transmembrane region" description="Helical" evidence="1">
    <location>
        <begin position="117"/>
        <end position="142"/>
    </location>
</feature>
<evidence type="ECO:0000313" key="2">
    <source>
        <dbReference type="EMBL" id="EJT77238.1"/>
    </source>
</evidence>
<protein>
    <submittedName>
        <fullName evidence="2 3">Uncharacterized protein</fullName>
    </submittedName>
</protein>
<keyword evidence="1" id="KW-1133">Transmembrane helix</keyword>
<keyword evidence="1" id="KW-0812">Transmembrane</keyword>
<sequence>MALIFYFWLGLIFINLMLLKPESAGFNKKTLLLGFFILILARKRFGFGLVVRRKGVPIIGVKRRFLCTFMYKAIVSELGNCLFWFVISFCNIPWFAITCRKKAFLDLNNLTIKFMRLLKFWLVIKCAKFLWLIYTVIWWFALHKYTFHFFKALIIAKSFLLWICNLFSSFPIKLGVVFGKLKIFKNARTFSFAIFGAFVICAFLAFLNILKYCLNTLKRKFKLVQFLIFKLRIWFKFNFVIKRPVFWKHRF</sequence>
<evidence type="ECO:0000313" key="4">
    <source>
        <dbReference type="Proteomes" id="UP000006039"/>
    </source>
</evidence>
<dbReference type="EMBL" id="GL385397">
    <property type="protein sequence ID" value="EJT77238.1"/>
    <property type="molecule type" value="Genomic_DNA"/>
</dbReference>
<keyword evidence="1" id="KW-0472">Membrane</keyword>
<dbReference type="EnsemblFungi" id="EJT77238">
    <property type="protein sequence ID" value="EJT77238"/>
    <property type="gene ID" value="GGTG_07150"/>
</dbReference>
<feature type="transmembrane region" description="Helical" evidence="1">
    <location>
        <begin position="31"/>
        <end position="52"/>
    </location>
</feature>
<dbReference type="VEuPathDB" id="FungiDB:GGTG_07150"/>
<reference evidence="4" key="1">
    <citation type="submission" date="2010-07" db="EMBL/GenBank/DDBJ databases">
        <title>The genome sequence of Gaeumannomyces graminis var. tritici strain R3-111a-1.</title>
        <authorList>
            <consortium name="The Broad Institute Genome Sequencing Platform"/>
            <person name="Ma L.-J."/>
            <person name="Dead R."/>
            <person name="Young S."/>
            <person name="Zeng Q."/>
            <person name="Koehrsen M."/>
            <person name="Alvarado L."/>
            <person name="Berlin A."/>
            <person name="Chapman S.B."/>
            <person name="Chen Z."/>
            <person name="Freedman E."/>
            <person name="Gellesch M."/>
            <person name="Goldberg J."/>
            <person name="Griggs A."/>
            <person name="Gujja S."/>
            <person name="Heilman E.R."/>
            <person name="Heiman D."/>
            <person name="Hepburn T."/>
            <person name="Howarth C."/>
            <person name="Jen D."/>
            <person name="Larson L."/>
            <person name="Mehta T."/>
            <person name="Neiman D."/>
            <person name="Pearson M."/>
            <person name="Roberts A."/>
            <person name="Saif S."/>
            <person name="Shea T."/>
            <person name="Shenoy N."/>
            <person name="Sisk P."/>
            <person name="Stolte C."/>
            <person name="Sykes S."/>
            <person name="Walk T."/>
            <person name="White J."/>
            <person name="Yandava C."/>
            <person name="Haas B."/>
            <person name="Nusbaum C."/>
            <person name="Birren B."/>
        </authorList>
    </citation>
    <scope>NUCLEOTIDE SEQUENCE [LARGE SCALE GENOMIC DNA]</scope>
    <source>
        <strain evidence="4">R3-111a-1</strain>
    </source>
</reference>
<dbReference type="RefSeq" id="XP_009223238.1">
    <property type="nucleotide sequence ID" value="XM_009224974.1"/>
</dbReference>
<dbReference type="GeneID" id="20347608"/>
<organism evidence="2">
    <name type="scientific">Gaeumannomyces tritici (strain R3-111a-1)</name>
    <name type="common">Wheat and barley take-all root rot fungus</name>
    <name type="synonym">Gaeumannomyces graminis var. tritici</name>
    <dbReference type="NCBI Taxonomy" id="644352"/>
    <lineage>
        <taxon>Eukaryota</taxon>
        <taxon>Fungi</taxon>
        <taxon>Dikarya</taxon>
        <taxon>Ascomycota</taxon>
        <taxon>Pezizomycotina</taxon>
        <taxon>Sordariomycetes</taxon>
        <taxon>Sordariomycetidae</taxon>
        <taxon>Magnaporthales</taxon>
        <taxon>Magnaporthaceae</taxon>
        <taxon>Gaeumannomyces</taxon>
    </lineage>
</organism>
<evidence type="ECO:0000256" key="1">
    <source>
        <dbReference type="SAM" id="Phobius"/>
    </source>
</evidence>
<keyword evidence="4" id="KW-1185">Reference proteome</keyword>
<proteinExistence type="predicted"/>
<reference evidence="3" key="5">
    <citation type="submission" date="2018-04" db="UniProtKB">
        <authorList>
            <consortium name="EnsemblFungi"/>
        </authorList>
    </citation>
    <scope>IDENTIFICATION</scope>
    <source>
        <strain evidence="3">R3-111a-1</strain>
    </source>
</reference>
<feature type="transmembrane region" description="Helical" evidence="1">
    <location>
        <begin position="73"/>
        <end position="97"/>
    </location>
</feature>
<dbReference type="AlphaFoldDB" id="J3P0V4"/>
<gene>
    <name evidence="3" type="primary">20347608</name>
    <name evidence="2" type="ORF">GGTG_07150</name>
</gene>
<reference evidence="2" key="2">
    <citation type="submission" date="2010-07" db="EMBL/GenBank/DDBJ databases">
        <authorList>
            <consortium name="The Broad Institute Genome Sequencing Platform"/>
            <consortium name="Broad Institute Genome Sequencing Center for Infectious Disease"/>
            <person name="Ma L.-J."/>
            <person name="Dead R."/>
            <person name="Young S."/>
            <person name="Zeng Q."/>
            <person name="Koehrsen M."/>
            <person name="Alvarado L."/>
            <person name="Berlin A."/>
            <person name="Chapman S.B."/>
            <person name="Chen Z."/>
            <person name="Freedman E."/>
            <person name="Gellesch M."/>
            <person name="Goldberg J."/>
            <person name="Griggs A."/>
            <person name="Gujja S."/>
            <person name="Heilman E.R."/>
            <person name="Heiman D."/>
            <person name="Hepburn T."/>
            <person name="Howarth C."/>
            <person name="Jen D."/>
            <person name="Larson L."/>
            <person name="Mehta T."/>
            <person name="Neiman D."/>
            <person name="Pearson M."/>
            <person name="Roberts A."/>
            <person name="Saif S."/>
            <person name="Shea T."/>
            <person name="Shenoy N."/>
            <person name="Sisk P."/>
            <person name="Stolte C."/>
            <person name="Sykes S."/>
            <person name="Walk T."/>
            <person name="White J."/>
            <person name="Yandava C."/>
            <person name="Haas B."/>
            <person name="Nusbaum C."/>
            <person name="Birren B."/>
        </authorList>
    </citation>
    <scope>NUCLEOTIDE SEQUENCE</scope>
    <source>
        <strain evidence="2">R3-111a-1</strain>
    </source>
</reference>
<name>J3P0V4_GAET3</name>
<dbReference type="HOGENOM" id="CLU_1107205_0_0_1"/>
<evidence type="ECO:0000313" key="3">
    <source>
        <dbReference type="EnsemblFungi" id="EJT77238"/>
    </source>
</evidence>
<reference evidence="3" key="4">
    <citation type="journal article" date="2015" name="G3 (Bethesda)">
        <title>Genome sequences of three phytopathogenic species of the Magnaporthaceae family of fungi.</title>
        <authorList>
            <person name="Okagaki L.H."/>
            <person name="Nunes C.C."/>
            <person name="Sailsbery J."/>
            <person name="Clay B."/>
            <person name="Brown D."/>
            <person name="John T."/>
            <person name="Oh Y."/>
            <person name="Young N."/>
            <person name="Fitzgerald M."/>
            <person name="Haas B.J."/>
            <person name="Zeng Q."/>
            <person name="Young S."/>
            <person name="Adiconis X."/>
            <person name="Fan L."/>
            <person name="Levin J.Z."/>
            <person name="Mitchell T.K."/>
            <person name="Okubara P.A."/>
            <person name="Farman M.L."/>
            <person name="Kohn L.M."/>
            <person name="Birren B."/>
            <person name="Ma L.-J."/>
            <person name="Dean R.A."/>
        </authorList>
    </citation>
    <scope>NUCLEOTIDE SEQUENCE</scope>
    <source>
        <strain evidence="3">R3-111a-1</strain>
    </source>
</reference>
<reference evidence="2" key="3">
    <citation type="submission" date="2010-09" db="EMBL/GenBank/DDBJ databases">
        <title>Annotation of Gaeumannomyces graminis var. tritici R3-111a-1.</title>
        <authorList>
            <consortium name="The Broad Institute Genome Sequencing Platform"/>
            <person name="Ma L.-J."/>
            <person name="Dead R."/>
            <person name="Young S.K."/>
            <person name="Zeng Q."/>
            <person name="Gargeya S."/>
            <person name="Fitzgerald M."/>
            <person name="Haas B."/>
            <person name="Abouelleil A."/>
            <person name="Alvarado L."/>
            <person name="Arachchi H.M."/>
            <person name="Berlin A."/>
            <person name="Brown A."/>
            <person name="Chapman S.B."/>
            <person name="Chen Z."/>
            <person name="Dunbar C."/>
            <person name="Freedman E."/>
            <person name="Gearin G."/>
            <person name="Gellesch M."/>
            <person name="Goldberg J."/>
            <person name="Griggs A."/>
            <person name="Gujja S."/>
            <person name="Heiman D."/>
            <person name="Howarth C."/>
            <person name="Larson L."/>
            <person name="Lui A."/>
            <person name="MacDonald P.J.P."/>
            <person name="Mehta T."/>
            <person name="Montmayeur A."/>
            <person name="Murphy C."/>
            <person name="Neiman D."/>
            <person name="Pearson M."/>
            <person name="Priest M."/>
            <person name="Roberts A."/>
            <person name="Saif S."/>
            <person name="Shea T."/>
            <person name="Shenoy N."/>
            <person name="Sisk P."/>
            <person name="Stolte C."/>
            <person name="Sykes S."/>
            <person name="Yandava C."/>
            <person name="Wortman J."/>
            <person name="Nusbaum C."/>
            <person name="Birren B."/>
        </authorList>
    </citation>
    <scope>NUCLEOTIDE SEQUENCE</scope>
    <source>
        <strain evidence="2">R3-111a-1</strain>
    </source>
</reference>
<dbReference type="Proteomes" id="UP000006039">
    <property type="component" value="Unassembled WGS sequence"/>
</dbReference>